<name>A0A1K1TIZ4_BACAB</name>
<accession>A0A6G7HFN2</accession>
<dbReference type="RefSeq" id="WP_025207367.1">
    <property type="nucleotide sequence ID" value="NZ_AP014928.1"/>
</dbReference>
<sequence length="110" mass="12563">MENAELELRRIRVILLLIGIVVLFGSCAISNIETRQESWHNHSGEHDGSHVDGLLPSSVALKNNHIAVVKDDEVHVYRFDEKEGELTLITTKYIDEWDEDDGDSEDFDEE</sequence>
<organism evidence="2 3">
    <name type="scientific">Bacillus altitudinis</name>
    <dbReference type="NCBI Taxonomy" id="293387"/>
    <lineage>
        <taxon>Bacteria</taxon>
        <taxon>Bacillati</taxon>
        <taxon>Bacillota</taxon>
        <taxon>Bacilli</taxon>
        <taxon>Bacillales</taxon>
        <taxon>Bacillaceae</taxon>
        <taxon>Bacillus</taxon>
    </lineage>
</organism>
<dbReference type="Proteomes" id="UP000433089">
    <property type="component" value="Unassembled WGS sequence"/>
</dbReference>
<reference evidence="2 3" key="1">
    <citation type="submission" date="2019-10" db="EMBL/GenBank/DDBJ databases">
        <authorList>
            <person name="Karimi E."/>
        </authorList>
    </citation>
    <scope>NUCLEOTIDE SEQUENCE [LARGE SCALE GENOMIC DNA]</scope>
    <source>
        <strain evidence="2">Bacillus sp. 348</strain>
    </source>
</reference>
<dbReference type="Gene3D" id="6.20.140.10">
    <property type="match status" value="1"/>
</dbReference>
<proteinExistence type="predicted"/>
<accession>A0A653R993</accession>
<dbReference type="EMBL" id="CABWLH010000009">
    <property type="protein sequence ID" value="VXB51318.1"/>
    <property type="molecule type" value="Genomic_DNA"/>
</dbReference>
<evidence type="ECO:0000313" key="3">
    <source>
        <dbReference type="Proteomes" id="UP000433089"/>
    </source>
</evidence>
<dbReference type="AlphaFoldDB" id="A0A1K1TIZ4"/>
<evidence type="ECO:0000313" key="2">
    <source>
        <dbReference type="EMBL" id="VXB51318.1"/>
    </source>
</evidence>
<protein>
    <submittedName>
        <fullName evidence="1">YmzC family protein</fullName>
    </submittedName>
    <submittedName>
        <fullName evidence="2">YmzC-like protein</fullName>
    </submittedName>
</protein>
<gene>
    <name evidence="1" type="ORF">ABQG71_20425</name>
    <name evidence="2" type="ORF">BACI348_40885</name>
</gene>
<reference evidence="1 4" key="2">
    <citation type="submission" date="2024-06" db="EMBL/GenBank/DDBJ databases">
        <title>Construction of an artificial bacterial consortium using nitrogen cycle bacteria from Cuatro Cienegas Basin and a mangrove forest.</title>
        <authorList>
            <person name="Aguilera-Najera D."/>
            <person name="Marquez-Cianci L."/>
            <person name="Martinez-Perez E."/>
            <person name="Rosas-Barrera M."/>
            <person name="Rodriguez-Cruz U.E."/>
            <person name="Tapia-Lopez R."/>
            <person name="Eguiarte L.E."/>
            <person name="Souza-Saldivar V."/>
        </authorList>
    </citation>
    <scope>NUCLEOTIDE SEQUENCE [LARGE SCALE GENOMIC DNA]</scope>
    <source>
        <strain evidence="1 4">S14-15</strain>
    </source>
</reference>
<keyword evidence="4" id="KW-1185">Reference proteome</keyword>
<accession>A0A1K1TIZ4</accession>
<evidence type="ECO:0000313" key="4">
    <source>
        <dbReference type="Proteomes" id="UP001467674"/>
    </source>
</evidence>
<dbReference type="EMBL" id="JBEOME010000018">
    <property type="protein sequence ID" value="MER3123528.1"/>
    <property type="molecule type" value="Genomic_DNA"/>
</dbReference>
<dbReference type="Proteomes" id="UP001467674">
    <property type="component" value="Unassembled WGS sequence"/>
</dbReference>
<evidence type="ECO:0000313" key="1">
    <source>
        <dbReference type="EMBL" id="MER3123528.1"/>
    </source>
</evidence>